<feature type="signal peptide" evidence="1">
    <location>
        <begin position="1"/>
        <end position="30"/>
    </location>
</feature>
<dbReference type="InterPro" id="IPR043138">
    <property type="entry name" value="GGT_lsub"/>
</dbReference>
<dbReference type="PANTHER" id="PTHR43881">
    <property type="entry name" value="GAMMA-GLUTAMYLTRANSPEPTIDASE (AFU_ORTHOLOGUE AFUA_4G13580)"/>
    <property type="match status" value="1"/>
</dbReference>
<accession>A0A844QLW6</accession>
<dbReference type="AlphaFoldDB" id="A0A844QLW6"/>
<dbReference type="Gene3D" id="3.60.20.40">
    <property type="match status" value="1"/>
</dbReference>
<dbReference type="PANTHER" id="PTHR43881:SF1">
    <property type="entry name" value="GAMMA-GLUTAMYLTRANSPEPTIDASE (AFU_ORTHOLOGUE AFUA_4G13580)"/>
    <property type="match status" value="1"/>
</dbReference>
<dbReference type="InterPro" id="IPR043137">
    <property type="entry name" value="GGT_ssub_C"/>
</dbReference>
<dbReference type="SUPFAM" id="SSF56235">
    <property type="entry name" value="N-terminal nucleophile aminohydrolases (Ntn hydrolases)"/>
    <property type="match status" value="1"/>
</dbReference>
<dbReference type="InterPro" id="IPR052896">
    <property type="entry name" value="GGT-like_enzyme"/>
</dbReference>
<comment type="caution">
    <text evidence="2">The sequence shown here is derived from an EMBL/GenBank/DDBJ whole genome shotgun (WGS) entry which is preliminary data.</text>
</comment>
<dbReference type="RefSeq" id="WP_156714001.1">
    <property type="nucleotide sequence ID" value="NZ_WPHG01000004.1"/>
</dbReference>
<gene>
    <name evidence="2" type="ORF">GN330_17455</name>
</gene>
<dbReference type="Proteomes" id="UP000463224">
    <property type="component" value="Unassembled WGS sequence"/>
</dbReference>
<dbReference type="PRINTS" id="PR01210">
    <property type="entry name" value="GGTRANSPTASE"/>
</dbReference>
<evidence type="ECO:0000313" key="3">
    <source>
        <dbReference type="Proteomes" id="UP000463224"/>
    </source>
</evidence>
<evidence type="ECO:0008006" key="4">
    <source>
        <dbReference type="Google" id="ProtNLM"/>
    </source>
</evidence>
<keyword evidence="3" id="KW-1185">Reference proteome</keyword>
<sequence>MNAIVKKPMSGALAAGALLAGTMFALPALALDQAVVAPRAMVVAGHPLAVESGIKVLRAGGTACDAFVATSATLSLMLTDMMGPLGSGYALVHTPNGENKGVQAIDYNGLAPAATDPAKYETMEHKRRGILAPTVPGALKGWEEVHQKCGKLPWADLWADAIGYAENGWPFDPATAFHVKRHIPELAPYPTWGEEFLVDGEAPAAGYMLKRPNLAATYRKFAEMGSAALYDGPVGDQLVAFMEKEGGLITKQDLADYSTKWSEPITIDYRGYKVYGNQPSSSSITWMEILNTLEGYDLAAMERNSPEYLRLFIEATKYAYQHAYQYNGDPAFVDVPVERLLSDEAAEEIRNAIGESGVREFKPVDHASLHQPDWPNHSTSHMVIRDEEGNAISATNTLGTFFGAGVVVEGTGLVLSNGMDWFDIEVNIWTGEKPGVLGMEPGKRNRWTLAPGMIFEGDRLHMLVGGAGAEATMWGIAQPIVNAIDFKMDPQKALDAPRFRYGDIYHYTGGTSVGLDNGFAPETRAALMEMGYEVDEPGTFSNPSRGTTQMIVIDPASGALWGGAAPDGRDFVSGY</sequence>
<dbReference type="Gene3D" id="1.10.246.130">
    <property type="match status" value="1"/>
</dbReference>
<feature type="chain" id="PRO_5032459205" description="Gamma-glutamyltransferase" evidence="1">
    <location>
        <begin position="31"/>
        <end position="575"/>
    </location>
</feature>
<dbReference type="EMBL" id="WPHG01000004">
    <property type="protein sequence ID" value="MVA99038.1"/>
    <property type="molecule type" value="Genomic_DNA"/>
</dbReference>
<keyword evidence="1" id="KW-0732">Signal</keyword>
<dbReference type="InterPro" id="IPR029055">
    <property type="entry name" value="Ntn_hydrolases_N"/>
</dbReference>
<reference evidence="2 3" key="1">
    <citation type="submission" date="2019-12" db="EMBL/GenBank/DDBJ databases">
        <title>Nitratireductor arenosus sp. nov., Isolated from sea sand, Jeju island, South Korea.</title>
        <authorList>
            <person name="Kim W."/>
        </authorList>
    </citation>
    <scope>NUCLEOTIDE SEQUENCE [LARGE SCALE GENOMIC DNA]</scope>
    <source>
        <strain evidence="2 3">CAU 1489</strain>
    </source>
</reference>
<protein>
    <recommendedName>
        <fullName evidence="4">Gamma-glutamyltransferase</fullName>
    </recommendedName>
</protein>
<evidence type="ECO:0000256" key="1">
    <source>
        <dbReference type="SAM" id="SignalP"/>
    </source>
</evidence>
<dbReference type="Pfam" id="PF01019">
    <property type="entry name" value="G_glu_transpept"/>
    <property type="match status" value="1"/>
</dbReference>
<name>A0A844QLW6_9HYPH</name>
<organism evidence="2 3">
    <name type="scientific">Nitratireductor arenosus</name>
    <dbReference type="NCBI Taxonomy" id="2682096"/>
    <lineage>
        <taxon>Bacteria</taxon>
        <taxon>Pseudomonadati</taxon>
        <taxon>Pseudomonadota</taxon>
        <taxon>Alphaproteobacteria</taxon>
        <taxon>Hyphomicrobiales</taxon>
        <taxon>Phyllobacteriaceae</taxon>
        <taxon>Nitratireductor</taxon>
    </lineage>
</organism>
<evidence type="ECO:0000313" key="2">
    <source>
        <dbReference type="EMBL" id="MVA99038.1"/>
    </source>
</evidence>
<proteinExistence type="predicted"/>